<evidence type="ECO:0000256" key="3">
    <source>
        <dbReference type="RuleBase" id="RU003788"/>
    </source>
</evidence>
<keyword evidence="3" id="KW-0326">Glycosidase</keyword>
<dbReference type="Gene3D" id="1.10.530.40">
    <property type="match status" value="1"/>
</dbReference>
<dbReference type="PANTHER" id="PTHR38107:SF3">
    <property type="entry name" value="LYSOZYME RRRD-RELATED"/>
    <property type="match status" value="1"/>
</dbReference>
<reference evidence="4 5" key="1">
    <citation type="submission" date="2019-09" db="EMBL/GenBank/DDBJ databases">
        <title>Genome sequencing of Ng87 strain.</title>
        <authorList>
            <person name="Karasev E.S."/>
            <person name="Andronov E."/>
        </authorList>
    </citation>
    <scope>NUCLEOTIDE SEQUENCE [LARGE SCALE GENOMIC DNA]</scope>
    <source>
        <strain evidence="4 5">Ng87</strain>
    </source>
</reference>
<dbReference type="InterPro" id="IPR023347">
    <property type="entry name" value="Lysozyme_dom_sf"/>
</dbReference>
<comment type="similarity">
    <text evidence="3">Belongs to the glycosyl hydrolase 24 family.</text>
</comment>
<keyword evidence="1 3" id="KW-0929">Antimicrobial</keyword>
<dbReference type="SUPFAM" id="SSF53955">
    <property type="entry name" value="Lysozyme-like"/>
    <property type="match status" value="1"/>
</dbReference>
<evidence type="ECO:0000313" key="5">
    <source>
        <dbReference type="Proteomes" id="UP000386575"/>
    </source>
</evidence>
<evidence type="ECO:0000256" key="2">
    <source>
        <dbReference type="ARBA" id="ARBA00022638"/>
    </source>
</evidence>
<dbReference type="EC" id="3.2.1.17" evidence="3"/>
<gene>
    <name evidence="4" type="ORF">F4V91_08700</name>
</gene>
<protein>
    <recommendedName>
        <fullName evidence="3">Lysozyme</fullName>
        <ecNumber evidence="3">3.2.1.17</ecNumber>
    </recommendedName>
</protein>
<dbReference type="AlphaFoldDB" id="A0A6A1TPU1"/>
<dbReference type="InterPro" id="IPR051018">
    <property type="entry name" value="Bacteriophage_GH24"/>
</dbReference>
<evidence type="ECO:0000313" key="4">
    <source>
        <dbReference type="EMBL" id="KAB1086499.1"/>
    </source>
</evidence>
<sequence length="202" mass="21759">MPMNKIFATKRAGKLIAGVVAAAVAGMVAIFPGQPAVHDDTALAIKIMQPWEGRHLVAYLDTLPTKPVYTICDGDTTDVRKGMVETPAGCDKRTAGKLERDYRPHLVKCVRNWDKAPLSWRGSMLTLAWNVGVGATCNSTAVRIVNDAARLRAEPNYRLSCEAATAFNKAGGVRLRGLVNRREMGDATRPGEAEVCVTGLPA</sequence>
<organism evidence="4 5">
    <name type="scientific">Neorhizobium galegae</name>
    <name type="common">Rhizobium galegae</name>
    <dbReference type="NCBI Taxonomy" id="399"/>
    <lineage>
        <taxon>Bacteria</taxon>
        <taxon>Pseudomonadati</taxon>
        <taxon>Pseudomonadota</taxon>
        <taxon>Alphaproteobacteria</taxon>
        <taxon>Hyphomicrobiales</taxon>
        <taxon>Rhizobiaceae</taxon>
        <taxon>Rhizobium/Agrobacterium group</taxon>
        <taxon>Neorhizobium</taxon>
    </lineage>
</organism>
<dbReference type="GO" id="GO:0003796">
    <property type="term" value="F:lysozyme activity"/>
    <property type="evidence" value="ECO:0007669"/>
    <property type="project" value="UniProtKB-EC"/>
</dbReference>
<dbReference type="GO" id="GO:0031640">
    <property type="term" value="P:killing of cells of another organism"/>
    <property type="evidence" value="ECO:0007669"/>
    <property type="project" value="UniProtKB-KW"/>
</dbReference>
<dbReference type="RefSeq" id="WP_151041920.1">
    <property type="nucleotide sequence ID" value="NZ_VZUL01000002.1"/>
</dbReference>
<dbReference type="GO" id="GO:0042742">
    <property type="term" value="P:defense response to bacterium"/>
    <property type="evidence" value="ECO:0007669"/>
    <property type="project" value="UniProtKB-KW"/>
</dbReference>
<evidence type="ECO:0000256" key="1">
    <source>
        <dbReference type="ARBA" id="ARBA00022529"/>
    </source>
</evidence>
<dbReference type="GO" id="GO:0016998">
    <property type="term" value="P:cell wall macromolecule catabolic process"/>
    <property type="evidence" value="ECO:0007669"/>
    <property type="project" value="InterPro"/>
</dbReference>
<dbReference type="EMBL" id="VZUL01000002">
    <property type="protein sequence ID" value="KAB1086499.1"/>
    <property type="molecule type" value="Genomic_DNA"/>
</dbReference>
<proteinExistence type="inferred from homology"/>
<dbReference type="Pfam" id="PF00959">
    <property type="entry name" value="Phage_lysozyme"/>
    <property type="match status" value="1"/>
</dbReference>
<comment type="caution">
    <text evidence="4">The sequence shown here is derived from an EMBL/GenBank/DDBJ whole genome shotgun (WGS) entry which is preliminary data.</text>
</comment>
<accession>A0A6A1TPU1</accession>
<name>A0A6A1TPU1_NEOGA</name>
<dbReference type="PANTHER" id="PTHR38107">
    <property type="match status" value="1"/>
</dbReference>
<dbReference type="GO" id="GO:0009253">
    <property type="term" value="P:peptidoglycan catabolic process"/>
    <property type="evidence" value="ECO:0007669"/>
    <property type="project" value="InterPro"/>
</dbReference>
<keyword evidence="2 3" id="KW-0081">Bacteriolytic enzyme</keyword>
<dbReference type="InterPro" id="IPR023346">
    <property type="entry name" value="Lysozyme-like_dom_sf"/>
</dbReference>
<comment type="catalytic activity">
    <reaction evidence="3">
        <text>Hydrolysis of (1-&gt;4)-beta-linkages between N-acetylmuramic acid and N-acetyl-D-glucosamine residues in a peptidoglycan and between N-acetyl-D-glucosamine residues in chitodextrins.</text>
        <dbReference type="EC" id="3.2.1.17"/>
    </reaction>
</comment>
<keyword evidence="3" id="KW-0378">Hydrolase</keyword>
<dbReference type="Proteomes" id="UP000386575">
    <property type="component" value="Unassembled WGS sequence"/>
</dbReference>
<dbReference type="InterPro" id="IPR002196">
    <property type="entry name" value="Glyco_hydro_24"/>
</dbReference>